<reference evidence="1 2" key="1">
    <citation type="journal article" date="2008" name="Int. J. Syst. Evol. Microbiol.">
        <title>Tessaracoccus flavescens sp. nov., isolated from marine sediment.</title>
        <authorList>
            <person name="Lee D.W."/>
            <person name="Lee S.D."/>
        </authorList>
    </citation>
    <scope>NUCLEOTIDE SEQUENCE [LARGE SCALE GENOMIC DNA]</scope>
    <source>
        <strain evidence="1 2">SST-39T</strain>
    </source>
</reference>
<organism evidence="1 2">
    <name type="scientific">Tessaracoccus flavescens</name>
    <dbReference type="NCBI Taxonomy" id="399497"/>
    <lineage>
        <taxon>Bacteria</taxon>
        <taxon>Bacillati</taxon>
        <taxon>Actinomycetota</taxon>
        <taxon>Actinomycetes</taxon>
        <taxon>Propionibacteriales</taxon>
        <taxon>Propionibacteriaceae</taxon>
        <taxon>Tessaracoccus</taxon>
    </lineage>
</organism>
<name>A0A1Q2CWV9_9ACTN</name>
<dbReference type="KEGG" id="tfa:BW733_06890"/>
<dbReference type="AlphaFoldDB" id="A0A1Q2CWV9"/>
<gene>
    <name evidence="1" type="ORF">BW733_06890</name>
</gene>
<dbReference type="Proteomes" id="UP000188235">
    <property type="component" value="Chromosome"/>
</dbReference>
<dbReference type="STRING" id="399497.BW733_06890"/>
<dbReference type="EMBL" id="CP019607">
    <property type="protein sequence ID" value="AQP50600.1"/>
    <property type="molecule type" value="Genomic_DNA"/>
</dbReference>
<accession>A0A1Q2CWV9</accession>
<sequence length="332" mass="36303">MFSRTGIAEPKLDTGAMTALSSAYGTLATALTSANLTSAGCVRHVQASNDGPAAKAFTASEGGAGSITHHLQDLAAAATRTKDAYSNAARDGGSAAGSMYILAAERDRQFWEAFFSGADPATLSVFVQVVRGELQKLEAKGVAGIQAAFANLNLPATFATKNADVYGRLDPGITKKWQELYDEDPEKIKAILQKMADDYARANGFDPVKIDFTNIPSKPGYVTYGDYSHDSGRLRVNINYLDDPQIAINTVIHEMEHRRQYTGMGFRWPWEDTKAGMSKDEAERWKQLNSNDVRNKGGDPDSYWPRPIEVGARDAGRDYVNNLSEKDLEKYL</sequence>
<evidence type="ECO:0000313" key="2">
    <source>
        <dbReference type="Proteomes" id="UP000188235"/>
    </source>
</evidence>
<proteinExistence type="predicted"/>
<keyword evidence="2" id="KW-1185">Reference proteome</keyword>
<dbReference type="OrthoDB" id="3730357at2"/>
<dbReference type="RefSeq" id="WP_077349103.1">
    <property type="nucleotide sequence ID" value="NZ_CP019607.1"/>
</dbReference>
<evidence type="ECO:0000313" key="1">
    <source>
        <dbReference type="EMBL" id="AQP50600.1"/>
    </source>
</evidence>
<protein>
    <submittedName>
        <fullName evidence="1">Uncharacterized protein</fullName>
    </submittedName>
</protein>